<dbReference type="KEGG" id="vg:40085790"/>
<evidence type="ECO:0008006" key="3">
    <source>
        <dbReference type="Google" id="ProtNLM"/>
    </source>
</evidence>
<dbReference type="RefSeq" id="YP_009609705.1">
    <property type="nucleotide sequence ID" value="NC_041997.1"/>
</dbReference>
<dbReference type="EMBL" id="KY979132">
    <property type="protein sequence ID" value="ASS33940.1"/>
    <property type="molecule type" value="Genomic_DNA"/>
</dbReference>
<dbReference type="Proteomes" id="UP000224101">
    <property type="component" value="Segment"/>
</dbReference>
<accession>A0A223AIZ4</accession>
<organism evidence="1 2">
    <name type="scientific">Acidovorax phage ACP17</name>
    <dbReference type="NCBI Taxonomy" id="2010329"/>
    <lineage>
        <taxon>Viruses</taxon>
        <taxon>Duplodnaviria</taxon>
        <taxon>Heunggongvirae</taxon>
        <taxon>Uroviricota</taxon>
        <taxon>Caudoviricetes</taxon>
        <taxon>Busanvirus</taxon>
        <taxon>Busanvirus ACP17</taxon>
    </lineage>
</organism>
<protein>
    <recommendedName>
        <fullName evidence="3">RNA polymerase sigma factor for late transcription</fullName>
    </recommendedName>
</protein>
<evidence type="ECO:0000313" key="2">
    <source>
        <dbReference type="Proteomes" id="UP000224101"/>
    </source>
</evidence>
<reference evidence="1 2" key="1">
    <citation type="submission" date="2017-08" db="EMBL/GenBank/DDBJ databases">
        <title>Characterization and complete genome sequence of novel bacteriophage infecting the causal agent of bacterial fruit blotch, Acidovorax citrulli.</title>
        <authorList>
            <person name="Midani A.R."/>
            <person name="Park S.-H."/>
            <person name="Choi T.-J."/>
        </authorList>
    </citation>
    <scope>NUCLEOTIDE SEQUENCE [LARGE SCALE GENOMIC DNA]</scope>
</reference>
<dbReference type="GeneID" id="40085790"/>
<proteinExistence type="predicted"/>
<dbReference type="OrthoDB" id="11446at10239"/>
<name>A0A223AIZ4_9CAUD</name>
<evidence type="ECO:0000313" key="1">
    <source>
        <dbReference type="EMBL" id="ASS33940.1"/>
    </source>
</evidence>
<sequence length="162" mass="18263">MDTPNPTNTSSSHYVDKAQLMVDICDWQDACQAAREAGQEEPRMYESIGRAILAISTNMGTRWNFSGYSWVDEMVLDGIVAATRAVPKFDRAHPKKNPFGFLSFIIWRAFLARIKSEKEEQEGRMSMMLDETIAAYNTQDADSDIELSKSELIGTYSFNSGE</sequence>
<keyword evidence="2" id="KW-1185">Reference proteome</keyword>